<dbReference type="KEGG" id="bdw:94337523"/>
<evidence type="ECO:0000313" key="7">
    <source>
        <dbReference type="EMBL" id="KAK2195550.1"/>
    </source>
</evidence>
<keyword evidence="3 5" id="KW-1133">Transmembrane helix</keyword>
<name>A0AAD9UN79_9APIC</name>
<evidence type="ECO:0000259" key="6">
    <source>
        <dbReference type="Pfam" id="PF00916"/>
    </source>
</evidence>
<evidence type="ECO:0000256" key="3">
    <source>
        <dbReference type="ARBA" id="ARBA00022989"/>
    </source>
</evidence>
<reference evidence="7" key="1">
    <citation type="journal article" date="2023" name="Nat. Microbiol.">
        <title>Babesia duncani multi-omics identifies virulence factors and drug targets.</title>
        <authorList>
            <person name="Singh P."/>
            <person name="Lonardi S."/>
            <person name="Liang Q."/>
            <person name="Vydyam P."/>
            <person name="Khabirova E."/>
            <person name="Fang T."/>
            <person name="Gihaz S."/>
            <person name="Thekkiniath J."/>
            <person name="Munshi M."/>
            <person name="Abel S."/>
            <person name="Ciampossin L."/>
            <person name="Batugedara G."/>
            <person name="Gupta M."/>
            <person name="Lu X.M."/>
            <person name="Lenz T."/>
            <person name="Chakravarty S."/>
            <person name="Cornillot E."/>
            <person name="Hu Y."/>
            <person name="Ma W."/>
            <person name="Gonzalez L.M."/>
            <person name="Sanchez S."/>
            <person name="Estrada K."/>
            <person name="Sanchez-Flores A."/>
            <person name="Montero E."/>
            <person name="Harb O.S."/>
            <person name="Le Roch K.G."/>
            <person name="Mamoun C.B."/>
        </authorList>
    </citation>
    <scope>NUCLEOTIDE SEQUENCE</scope>
    <source>
        <strain evidence="7">WA1</strain>
    </source>
</reference>
<feature type="domain" description="SLC26A/SulP transporter" evidence="6">
    <location>
        <begin position="153"/>
        <end position="497"/>
    </location>
</feature>
<gene>
    <name evidence="7" type="ORF">BdWA1_003226</name>
</gene>
<feature type="transmembrane region" description="Helical" evidence="5">
    <location>
        <begin position="233"/>
        <end position="252"/>
    </location>
</feature>
<feature type="transmembrane region" description="Helical" evidence="5">
    <location>
        <begin position="258"/>
        <end position="280"/>
    </location>
</feature>
<comment type="subcellular location">
    <subcellularLocation>
        <location evidence="1">Membrane</location>
        <topology evidence="1">Multi-pass membrane protein</topology>
    </subcellularLocation>
</comment>
<feature type="transmembrane region" description="Helical" evidence="5">
    <location>
        <begin position="292"/>
        <end position="311"/>
    </location>
</feature>
<keyword evidence="2 5" id="KW-0812">Transmembrane</keyword>
<feature type="transmembrane region" description="Helical" evidence="5">
    <location>
        <begin position="154"/>
        <end position="174"/>
    </location>
</feature>
<feature type="transmembrane region" description="Helical" evidence="5">
    <location>
        <begin position="393"/>
        <end position="414"/>
    </location>
</feature>
<dbReference type="PANTHER" id="PTHR43310">
    <property type="entry name" value="SULFATE TRANSPORTER YBAR-RELATED"/>
    <property type="match status" value="1"/>
</dbReference>
<dbReference type="Proteomes" id="UP001214638">
    <property type="component" value="Unassembled WGS sequence"/>
</dbReference>
<evidence type="ECO:0000313" key="8">
    <source>
        <dbReference type="Proteomes" id="UP001214638"/>
    </source>
</evidence>
<dbReference type="GeneID" id="94337523"/>
<proteinExistence type="predicted"/>
<dbReference type="EMBL" id="JALLKP010000004">
    <property type="protein sequence ID" value="KAK2195550.1"/>
    <property type="molecule type" value="Genomic_DNA"/>
</dbReference>
<feature type="transmembrane region" description="Helical" evidence="5">
    <location>
        <begin position="426"/>
        <end position="452"/>
    </location>
</feature>
<accession>A0AAD9UN79</accession>
<dbReference type="InterPro" id="IPR052706">
    <property type="entry name" value="Membrane-Transporter-like"/>
</dbReference>
<dbReference type="InterPro" id="IPR036513">
    <property type="entry name" value="STAS_dom_sf"/>
</dbReference>
<dbReference type="RefSeq" id="XP_067802393.1">
    <property type="nucleotide sequence ID" value="XM_067948242.1"/>
</dbReference>
<feature type="transmembrane region" description="Helical" evidence="5">
    <location>
        <begin position="464"/>
        <end position="482"/>
    </location>
</feature>
<feature type="transmembrane region" description="Helical" evidence="5">
    <location>
        <begin position="535"/>
        <end position="567"/>
    </location>
</feature>
<protein>
    <submittedName>
        <fullName evidence="7">Bifunctional SLC26A-SulP transporter domain/STAS domain superfamily</fullName>
    </submittedName>
</protein>
<evidence type="ECO:0000256" key="1">
    <source>
        <dbReference type="ARBA" id="ARBA00004141"/>
    </source>
</evidence>
<evidence type="ECO:0000256" key="4">
    <source>
        <dbReference type="ARBA" id="ARBA00023136"/>
    </source>
</evidence>
<evidence type="ECO:0000256" key="2">
    <source>
        <dbReference type="ARBA" id="ARBA00022692"/>
    </source>
</evidence>
<dbReference type="InterPro" id="IPR011547">
    <property type="entry name" value="SLC26A/SulP_dom"/>
</dbReference>
<sequence>MMNQERGTAHYGSSRSNISVKSAGAEIDDIKKTSIVRSKSEDPNDFRIRVVQYDDNDVDICFRYYEEDESASNDDEPSGYNYHDFSHSTWYDYRREKSPMPPPISTQECDDIRLCLPFQMGITHSLKRCTAGVLSGWGFTASPREPWKYYLKEMLSGIVCGMTILPEIISFAFIAGVPPHVALHGTWIVCFCATIFGGSPGIMSGVSGSFAAIAGQYSDGVGNPNFSLQIARMLLAVMLAGVFLIIFSFFHLASLSQFISTSVIIGYSNGLAIIIAIAQFHGFQDITTHEYITGLPLTISIIYCILAFLLMQFSDHIPKIGRFLPPALIAVLVVVGLHYGIMLPFVTPDIKIMTVGDVAKLTPETSLPNILFLEYKDAVAQISFLDVDFWKQIGIFTGSIMLEALIIADILRTLGGCEPNSNQQFMSLGLGNCLSACFGSLGGSSMVGITIMNFKMGAKGKESNLFTGFFIFVMMVGGYPVLNYIPIPCLCGIMFSVSGHCFKWFSVPMVLCSALPASIRNLHPRMHMKITRSDAFIIFAVTIFCVTISIPFALLAGMVIAAFAYVWESKRRFKIEMYNDAQAKIKYYEIEGNIFYASKRVLTRVFTPELDPPTTVIVLLPSSTLFDYTAIETLNSLKAEYASCNKTLLIKGLSHGCIKKVAKMNHLCRHMEHDLIGIETPNLPTVYSRFKNKIHRFIKIPTSQVDVPLENRV</sequence>
<dbReference type="Pfam" id="PF00916">
    <property type="entry name" value="Sulfate_transp"/>
    <property type="match status" value="1"/>
</dbReference>
<keyword evidence="4 5" id="KW-0472">Membrane</keyword>
<dbReference type="Gene3D" id="3.30.750.24">
    <property type="entry name" value="STAS domain"/>
    <property type="match status" value="1"/>
</dbReference>
<feature type="transmembrane region" description="Helical" evidence="5">
    <location>
        <begin position="323"/>
        <end position="346"/>
    </location>
</feature>
<keyword evidence="8" id="KW-1185">Reference proteome</keyword>
<dbReference type="AlphaFoldDB" id="A0AAD9UN79"/>
<evidence type="ECO:0000256" key="5">
    <source>
        <dbReference type="SAM" id="Phobius"/>
    </source>
</evidence>
<comment type="caution">
    <text evidence="7">The sequence shown here is derived from an EMBL/GenBank/DDBJ whole genome shotgun (WGS) entry which is preliminary data.</text>
</comment>
<organism evidence="7 8">
    <name type="scientific">Babesia duncani</name>
    <dbReference type="NCBI Taxonomy" id="323732"/>
    <lineage>
        <taxon>Eukaryota</taxon>
        <taxon>Sar</taxon>
        <taxon>Alveolata</taxon>
        <taxon>Apicomplexa</taxon>
        <taxon>Aconoidasida</taxon>
        <taxon>Piroplasmida</taxon>
        <taxon>Babesiidae</taxon>
        <taxon>Babesia</taxon>
    </lineage>
</organism>
<dbReference type="PANTHER" id="PTHR43310:SF1">
    <property type="entry name" value="SULFATE TRANSPORTER YBAR-RELATED"/>
    <property type="match status" value="1"/>
</dbReference>
<dbReference type="GO" id="GO:0016020">
    <property type="term" value="C:membrane"/>
    <property type="evidence" value="ECO:0007669"/>
    <property type="project" value="UniProtKB-SubCell"/>
</dbReference>